<dbReference type="InterPro" id="IPR033479">
    <property type="entry name" value="dCache_1"/>
</dbReference>
<proteinExistence type="predicted"/>
<dbReference type="InterPro" id="IPR000160">
    <property type="entry name" value="GGDEF_dom"/>
</dbReference>
<dbReference type="InterPro" id="IPR029151">
    <property type="entry name" value="Sensor-like_sf"/>
</dbReference>
<dbReference type="RefSeq" id="WP_066738263.1">
    <property type="nucleotide sequence ID" value="NZ_JAJCIQ010000015.1"/>
</dbReference>
<feature type="domain" description="GGDEF" evidence="7">
    <location>
        <begin position="379"/>
        <end position="510"/>
    </location>
</feature>
<keyword evidence="2" id="KW-1003">Cell membrane</keyword>
<dbReference type="InterPro" id="IPR043128">
    <property type="entry name" value="Rev_trsase/Diguanyl_cyclase"/>
</dbReference>
<dbReference type="CDD" id="cd01949">
    <property type="entry name" value="GGDEF"/>
    <property type="match status" value="1"/>
</dbReference>
<name>A0ABS8DK31_9FIRM</name>
<evidence type="ECO:0000256" key="3">
    <source>
        <dbReference type="ARBA" id="ARBA00022692"/>
    </source>
</evidence>
<evidence type="ECO:0000256" key="6">
    <source>
        <dbReference type="SAM" id="Phobius"/>
    </source>
</evidence>
<dbReference type="InterPro" id="IPR029787">
    <property type="entry name" value="Nucleotide_cyclase"/>
</dbReference>
<organism evidence="8 9">
    <name type="scientific">Bariatricus massiliensis</name>
    <dbReference type="NCBI Taxonomy" id="1745713"/>
    <lineage>
        <taxon>Bacteria</taxon>
        <taxon>Bacillati</taxon>
        <taxon>Bacillota</taxon>
        <taxon>Clostridia</taxon>
        <taxon>Lachnospirales</taxon>
        <taxon>Lachnospiraceae</taxon>
        <taxon>Bariatricus</taxon>
    </lineage>
</organism>
<comment type="subcellular location">
    <subcellularLocation>
        <location evidence="1">Cell membrane</location>
        <topology evidence="1">Multi-pass membrane protein</topology>
    </subcellularLocation>
</comment>
<feature type="transmembrane region" description="Helical" evidence="6">
    <location>
        <begin position="12"/>
        <end position="31"/>
    </location>
</feature>
<dbReference type="InterPro" id="IPR050469">
    <property type="entry name" value="Diguanylate_Cyclase"/>
</dbReference>
<dbReference type="PROSITE" id="PS50887">
    <property type="entry name" value="GGDEF"/>
    <property type="match status" value="1"/>
</dbReference>
<evidence type="ECO:0000259" key="7">
    <source>
        <dbReference type="PROSITE" id="PS50887"/>
    </source>
</evidence>
<accession>A0ABS8DK31</accession>
<dbReference type="SUPFAM" id="SSF55073">
    <property type="entry name" value="Nucleotide cyclase"/>
    <property type="match status" value="1"/>
</dbReference>
<protein>
    <submittedName>
        <fullName evidence="8">Sensor domain-containing diguanylate cyclase</fullName>
    </submittedName>
</protein>
<keyword evidence="3 6" id="KW-0812">Transmembrane</keyword>
<evidence type="ECO:0000256" key="2">
    <source>
        <dbReference type="ARBA" id="ARBA00022475"/>
    </source>
</evidence>
<keyword evidence="4 6" id="KW-1133">Transmembrane helix</keyword>
<dbReference type="Pfam" id="PF02743">
    <property type="entry name" value="dCache_1"/>
    <property type="match status" value="1"/>
</dbReference>
<dbReference type="SUPFAM" id="SSF103190">
    <property type="entry name" value="Sensory domain-like"/>
    <property type="match status" value="1"/>
</dbReference>
<dbReference type="EMBL" id="JAJCIS010000015">
    <property type="protein sequence ID" value="MCB7388801.1"/>
    <property type="molecule type" value="Genomic_DNA"/>
</dbReference>
<dbReference type="NCBIfam" id="TIGR00254">
    <property type="entry name" value="GGDEF"/>
    <property type="match status" value="1"/>
</dbReference>
<evidence type="ECO:0000256" key="5">
    <source>
        <dbReference type="ARBA" id="ARBA00023136"/>
    </source>
</evidence>
<reference evidence="8 9" key="1">
    <citation type="submission" date="2021-10" db="EMBL/GenBank/DDBJ databases">
        <title>Collection of gut derived symbiotic bacterial strains cultured from healthy donors.</title>
        <authorList>
            <person name="Lin H."/>
            <person name="Littmann E."/>
            <person name="Kohout C."/>
            <person name="Pamer E.G."/>
        </authorList>
    </citation>
    <scope>NUCLEOTIDE SEQUENCE [LARGE SCALE GENOMIC DNA]</scope>
    <source>
        <strain evidence="8 9">DFI.1.165</strain>
    </source>
</reference>
<evidence type="ECO:0000256" key="4">
    <source>
        <dbReference type="ARBA" id="ARBA00022989"/>
    </source>
</evidence>
<gene>
    <name evidence="8" type="ORF">LIZ65_16050</name>
</gene>
<keyword evidence="9" id="KW-1185">Reference proteome</keyword>
<evidence type="ECO:0000313" key="8">
    <source>
        <dbReference type="EMBL" id="MCB7388801.1"/>
    </source>
</evidence>
<evidence type="ECO:0000256" key="1">
    <source>
        <dbReference type="ARBA" id="ARBA00004651"/>
    </source>
</evidence>
<sequence length="511" mass="57718">MGKIKKRNRKKAFIFAAVFLIVNILAIIIVSRRETRAVDASLAACAEETKDRFEEILNGYRHSFHLFTEMLSQEIEHNPNPDDIWNYLKDMDTALAQIEGKTFDGVYMYYKGRYLYSWDTPYSQYEQTGYDATQRPWYKDAAAGGGEVVFTPPYKSYANNYILTTISQMQPDGETVFAYDIRMEDIQTLVARQNFYENQQILIYDENGTVIGSTVPEYLGDNLYGTFAGESTDSSEKFLQFRERLGDSLKELESAEGKAERVSIGGRQYYGCVLGDGGFRFMILAPQGSILKKTAEIWLVPLLVVELLLIYVLASISRGQHNRELREAYVELGQTQKRLEIALSMAQKAAAVDDLTGMMNAKSFRKELLHVLSTLEEEEHGILVMLDGDHFKHINDEYGHNVGDEVIKLTAQMIIGRIRTVDLASRLHGDEFAIFIADTCDYEVARKIMADINFSIAKEAQKRNMPALTLSSGAVVARNGDGYATLFKAADEALYKAKETHNGDFSCAETR</sequence>
<dbReference type="Pfam" id="PF00990">
    <property type="entry name" value="GGDEF"/>
    <property type="match status" value="1"/>
</dbReference>
<dbReference type="SMART" id="SM00267">
    <property type="entry name" value="GGDEF"/>
    <property type="match status" value="1"/>
</dbReference>
<keyword evidence="5 6" id="KW-0472">Membrane</keyword>
<dbReference type="PANTHER" id="PTHR45138">
    <property type="entry name" value="REGULATORY COMPONENTS OF SENSORY TRANSDUCTION SYSTEM"/>
    <property type="match status" value="1"/>
</dbReference>
<dbReference type="Gene3D" id="3.30.70.270">
    <property type="match status" value="1"/>
</dbReference>
<dbReference type="PANTHER" id="PTHR45138:SF9">
    <property type="entry name" value="DIGUANYLATE CYCLASE DGCM-RELATED"/>
    <property type="match status" value="1"/>
</dbReference>
<evidence type="ECO:0000313" key="9">
    <source>
        <dbReference type="Proteomes" id="UP001299546"/>
    </source>
</evidence>
<dbReference type="Gene3D" id="3.30.450.20">
    <property type="entry name" value="PAS domain"/>
    <property type="match status" value="2"/>
</dbReference>
<comment type="caution">
    <text evidence="8">The sequence shown here is derived from an EMBL/GenBank/DDBJ whole genome shotgun (WGS) entry which is preliminary data.</text>
</comment>
<dbReference type="Proteomes" id="UP001299546">
    <property type="component" value="Unassembled WGS sequence"/>
</dbReference>